<accession>A0ABR0QLI9</accession>
<dbReference type="InterPro" id="IPR043502">
    <property type="entry name" value="DNA/RNA_pol_sf"/>
</dbReference>
<keyword evidence="1" id="KW-1133">Transmembrane helix</keyword>
<dbReference type="InterPro" id="IPR002092">
    <property type="entry name" value="DNA-dir_Rpol_phage-type"/>
</dbReference>
<proteinExistence type="predicted"/>
<evidence type="ECO:0000313" key="2">
    <source>
        <dbReference type="EMBL" id="KAK5839708.1"/>
    </source>
</evidence>
<dbReference type="Proteomes" id="UP001358586">
    <property type="component" value="Chromosome 3"/>
</dbReference>
<gene>
    <name evidence="2" type="ORF">PVK06_008537</name>
</gene>
<dbReference type="PANTHER" id="PTHR10102">
    <property type="entry name" value="DNA-DIRECTED RNA POLYMERASE, MITOCHONDRIAL"/>
    <property type="match status" value="1"/>
</dbReference>
<keyword evidence="1" id="KW-0812">Transmembrane</keyword>
<evidence type="ECO:0000256" key="1">
    <source>
        <dbReference type="SAM" id="Phobius"/>
    </source>
</evidence>
<keyword evidence="1" id="KW-0472">Membrane</keyword>
<organism evidence="2 3">
    <name type="scientific">Gossypium arboreum</name>
    <name type="common">Tree cotton</name>
    <name type="synonym">Gossypium nanking</name>
    <dbReference type="NCBI Taxonomy" id="29729"/>
    <lineage>
        <taxon>Eukaryota</taxon>
        <taxon>Viridiplantae</taxon>
        <taxon>Streptophyta</taxon>
        <taxon>Embryophyta</taxon>
        <taxon>Tracheophyta</taxon>
        <taxon>Spermatophyta</taxon>
        <taxon>Magnoliopsida</taxon>
        <taxon>eudicotyledons</taxon>
        <taxon>Gunneridae</taxon>
        <taxon>Pentapetalae</taxon>
        <taxon>rosids</taxon>
        <taxon>malvids</taxon>
        <taxon>Malvales</taxon>
        <taxon>Malvaceae</taxon>
        <taxon>Malvoideae</taxon>
        <taxon>Gossypium</taxon>
    </lineage>
</organism>
<evidence type="ECO:0008006" key="4">
    <source>
        <dbReference type="Google" id="ProtNLM"/>
    </source>
</evidence>
<reference evidence="2 3" key="1">
    <citation type="submission" date="2023-03" db="EMBL/GenBank/DDBJ databases">
        <title>WGS of Gossypium arboreum.</title>
        <authorList>
            <person name="Yu D."/>
        </authorList>
    </citation>
    <scope>NUCLEOTIDE SEQUENCE [LARGE SCALE GENOMIC DNA]</scope>
    <source>
        <tissue evidence="2">Leaf</tissue>
    </source>
</reference>
<dbReference type="EMBL" id="JARKNE010000003">
    <property type="protein sequence ID" value="KAK5839708.1"/>
    <property type="molecule type" value="Genomic_DNA"/>
</dbReference>
<dbReference type="SUPFAM" id="SSF56672">
    <property type="entry name" value="DNA/RNA polymerases"/>
    <property type="match status" value="1"/>
</dbReference>
<evidence type="ECO:0000313" key="3">
    <source>
        <dbReference type="Proteomes" id="UP001358586"/>
    </source>
</evidence>
<dbReference type="PANTHER" id="PTHR10102:SF26">
    <property type="entry name" value="DNA-DIRECTED RNA POLYMERASE"/>
    <property type="match status" value="1"/>
</dbReference>
<name>A0ABR0QLI9_GOSAR</name>
<dbReference type="Gene3D" id="3.10.20.90">
    <property type="entry name" value="Phosphatidylinositol 3-kinase Catalytic Subunit, Chain A, domain 1"/>
    <property type="match status" value="1"/>
</dbReference>
<keyword evidence="3" id="KW-1185">Reference proteome</keyword>
<feature type="transmembrane region" description="Helical" evidence="1">
    <location>
        <begin position="91"/>
        <end position="112"/>
    </location>
</feature>
<feature type="transmembrane region" description="Helical" evidence="1">
    <location>
        <begin position="124"/>
        <end position="148"/>
    </location>
</feature>
<comment type="caution">
    <text evidence="2">The sequence shown here is derived from an EMBL/GenBank/DDBJ whole genome shotgun (WGS) entry which is preliminary data.</text>
</comment>
<sequence>MTKSSFKIEHDFEKRRAEATRIRGKYPDRIPALDTLGNTKWRINRRILGVVDRLWVNGGRLADLVEREDVGAPVYIAPEVLSRKQYDGKIILIRTFCLTLAFCSGVLDSLAVEMKASKELSKSYAGIAILWLHLSLNQPSVVYCFFFFSDLFPLINER</sequence>
<protein>
    <recommendedName>
        <fullName evidence="4">DNA-directed RNA polymerase</fullName>
    </recommendedName>
</protein>